<evidence type="ECO:0000313" key="2">
    <source>
        <dbReference type="EMBL" id="KAF2856742.1"/>
    </source>
</evidence>
<organism evidence="2 3">
    <name type="scientific">Plenodomus tracheiphilus IPT5</name>
    <dbReference type="NCBI Taxonomy" id="1408161"/>
    <lineage>
        <taxon>Eukaryota</taxon>
        <taxon>Fungi</taxon>
        <taxon>Dikarya</taxon>
        <taxon>Ascomycota</taxon>
        <taxon>Pezizomycotina</taxon>
        <taxon>Dothideomycetes</taxon>
        <taxon>Pleosporomycetidae</taxon>
        <taxon>Pleosporales</taxon>
        <taxon>Pleosporineae</taxon>
        <taxon>Leptosphaeriaceae</taxon>
        <taxon>Plenodomus</taxon>
    </lineage>
</organism>
<proteinExistence type="predicted"/>
<reference evidence="2" key="1">
    <citation type="submission" date="2020-01" db="EMBL/GenBank/DDBJ databases">
        <authorList>
            <consortium name="DOE Joint Genome Institute"/>
            <person name="Haridas S."/>
            <person name="Albert R."/>
            <person name="Binder M."/>
            <person name="Bloem J."/>
            <person name="Labutti K."/>
            <person name="Salamov A."/>
            <person name="Andreopoulos B."/>
            <person name="Baker S.E."/>
            <person name="Barry K."/>
            <person name="Bills G."/>
            <person name="Bluhm B.H."/>
            <person name="Cannon C."/>
            <person name="Castanera R."/>
            <person name="Culley D.E."/>
            <person name="Daum C."/>
            <person name="Ezra D."/>
            <person name="Gonzalez J.B."/>
            <person name="Henrissat B."/>
            <person name="Kuo A."/>
            <person name="Liang C."/>
            <person name="Lipzen A."/>
            <person name="Lutzoni F."/>
            <person name="Magnuson J."/>
            <person name="Mondo S."/>
            <person name="Nolan M."/>
            <person name="Ohm R."/>
            <person name="Pangilinan J."/>
            <person name="Park H.-J."/>
            <person name="Ramirez L."/>
            <person name="Alfaro M."/>
            <person name="Sun H."/>
            <person name="Tritt A."/>
            <person name="Yoshinaga Y."/>
            <person name="Zwiers L.-H."/>
            <person name="Turgeon B.G."/>
            <person name="Goodwin S.B."/>
            <person name="Spatafora J.W."/>
            <person name="Crous P.W."/>
            <person name="Grigoriev I.V."/>
        </authorList>
    </citation>
    <scope>NUCLEOTIDE SEQUENCE</scope>
    <source>
        <strain evidence="2">IPT5</strain>
    </source>
</reference>
<gene>
    <name evidence="2" type="ORF">T440DRAFT_7060</name>
</gene>
<keyword evidence="3" id="KW-1185">Reference proteome</keyword>
<dbReference type="OrthoDB" id="3692311at2759"/>
<evidence type="ECO:0000256" key="1">
    <source>
        <dbReference type="SAM" id="Phobius"/>
    </source>
</evidence>
<protein>
    <submittedName>
        <fullName evidence="2">Uncharacterized protein</fullName>
    </submittedName>
</protein>
<keyword evidence="1" id="KW-0812">Transmembrane</keyword>
<keyword evidence="1" id="KW-0472">Membrane</keyword>
<feature type="transmembrane region" description="Helical" evidence="1">
    <location>
        <begin position="65"/>
        <end position="86"/>
    </location>
</feature>
<dbReference type="Proteomes" id="UP000799423">
    <property type="component" value="Unassembled WGS sequence"/>
</dbReference>
<name>A0A6A7BNJ8_9PLEO</name>
<dbReference type="AlphaFoldDB" id="A0A6A7BNJ8"/>
<dbReference type="EMBL" id="MU006288">
    <property type="protein sequence ID" value="KAF2856742.1"/>
    <property type="molecule type" value="Genomic_DNA"/>
</dbReference>
<sequence>MNVSKVSHWNPFRRYALGSIVEETSQSAPTTRNFKAKTCETTIDRVPSWPEEARPLKARTWLMHLYSFGDLILVMLPLFFILLGVAVITLNGKQTQGSAFGSKVEFAMNLSPTLFPIVFAAIIGRSMKMIARYMAEKGTKIATLELLMASQSVWGTVESQVLMQRLTVVGVNLLFLWALSPLGGQASLRLMTRDTRNLYSTVKLRYMTTGPAASMWGLSSTYIGSGKFADAGALYTAALLAPLSTKVGPRDPWGNVKIPVLEAVNSSLADSDGWISIPSTLPSPEAYSSLVGLPIVGLPSNDTTDLSLEYTYLSVDCKSFTQAPYPGLNNGTGNDLNTNFTQLEILAPGQVWFNKTEDNPFGNPYGEITTSFFLDTTRSYLDGIKEGADHDIYKGRLDGFFGNYNRSLLPETEIDTNRELLYVSQYSTGYNSNERGLNIATCSLTQKHVEAIVRCSGMACTTKKLRQSRQDNRPAALTGLEHGTILFSYAKQFPRAVTFRVGSSPTEHFLANSSAFPFVQQVGNLRSDLVYANFSLVSSEVFSRRLSVAMNTFYQLSMQPTGYFGSLSGNLSAYGPDTVPATDLDVYLPSNLSATNHTFTEWYSAFDLGIQDIDSPFIGATTSGKVTSTEQVFVCNFAWLTLLLLASSTTFLIGSSALILKHKTLGPELFGFVASMTYENPWVRVPDGGTMLDAMERARLLKDVEVRVGDVCGSDPVGHIAFAAGVPLRQLERGRLYC</sequence>
<accession>A0A6A7BNJ8</accession>
<feature type="transmembrane region" description="Helical" evidence="1">
    <location>
        <begin position="106"/>
        <end position="124"/>
    </location>
</feature>
<keyword evidence="1" id="KW-1133">Transmembrane helix</keyword>
<evidence type="ECO:0000313" key="3">
    <source>
        <dbReference type="Proteomes" id="UP000799423"/>
    </source>
</evidence>
<feature type="transmembrane region" description="Helical" evidence="1">
    <location>
        <begin position="166"/>
        <end position="184"/>
    </location>
</feature>